<dbReference type="EMBL" id="FQVN01000020">
    <property type="protein sequence ID" value="SHH05794.1"/>
    <property type="molecule type" value="Genomic_DNA"/>
</dbReference>
<feature type="active site" description="Charge relay system" evidence="10">
    <location>
        <position position="91"/>
    </location>
</feature>
<name>A0A1M5PVE5_STRHI</name>
<evidence type="ECO:0000256" key="2">
    <source>
        <dbReference type="ARBA" id="ARBA00011073"/>
    </source>
</evidence>
<keyword evidence="6 10" id="KW-0378">Hydrolase</keyword>
<evidence type="ECO:0000256" key="1">
    <source>
        <dbReference type="ARBA" id="ARBA00004162"/>
    </source>
</evidence>
<keyword evidence="5 12" id="KW-0812">Transmembrane</keyword>
<keyword evidence="4 10" id="KW-0645">Protease</keyword>
<dbReference type="Gene3D" id="3.40.50.200">
    <property type="entry name" value="Peptidase S8/S53 domain"/>
    <property type="match status" value="1"/>
</dbReference>
<dbReference type="AlphaFoldDB" id="A0A1M5PVE5"/>
<feature type="region of interest" description="Disordered" evidence="11">
    <location>
        <begin position="26"/>
        <end position="60"/>
    </location>
</feature>
<dbReference type="Pfam" id="PF00082">
    <property type="entry name" value="Peptidase_S8"/>
    <property type="match status" value="1"/>
</dbReference>
<dbReference type="InterPro" id="IPR022398">
    <property type="entry name" value="Peptidase_S8_His-AS"/>
</dbReference>
<reference evidence="15 16" key="1">
    <citation type="submission" date="2016-11" db="EMBL/GenBank/DDBJ databases">
        <authorList>
            <person name="Jaros S."/>
            <person name="Januszkiewicz K."/>
            <person name="Wedrychowicz H."/>
        </authorList>
    </citation>
    <scope>NUCLEOTIDE SEQUENCE [LARGE SCALE GENOMIC DNA]</scope>
    <source>
        <strain evidence="15 16">DSM 44523</strain>
    </source>
</reference>
<dbReference type="PANTHER" id="PTHR43399">
    <property type="entry name" value="SUBTILISIN-RELATED"/>
    <property type="match status" value="1"/>
</dbReference>
<evidence type="ECO:0000256" key="11">
    <source>
        <dbReference type="SAM" id="MobiDB-lite"/>
    </source>
</evidence>
<gene>
    <name evidence="15" type="ORF">SAMN05444320_12015</name>
</gene>
<evidence type="ECO:0000256" key="6">
    <source>
        <dbReference type="ARBA" id="ARBA00022801"/>
    </source>
</evidence>
<feature type="chain" id="PRO_5038685246" evidence="13">
    <location>
        <begin position="32"/>
        <end position="412"/>
    </location>
</feature>
<evidence type="ECO:0000256" key="13">
    <source>
        <dbReference type="SAM" id="SignalP"/>
    </source>
</evidence>
<comment type="similarity">
    <text evidence="2 10">Belongs to the peptidase S8 family.</text>
</comment>
<keyword evidence="13" id="KW-0732">Signal</keyword>
<dbReference type="RefSeq" id="WP_083960376.1">
    <property type="nucleotide sequence ID" value="NZ_FQVN01000020.1"/>
</dbReference>
<feature type="domain" description="Peptidase S8/S53" evidence="14">
    <location>
        <begin position="82"/>
        <end position="329"/>
    </location>
</feature>
<dbReference type="GO" id="GO:0004252">
    <property type="term" value="F:serine-type endopeptidase activity"/>
    <property type="evidence" value="ECO:0007669"/>
    <property type="project" value="UniProtKB-UniRule"/>
</dbReference>
<protein>
    <submittedName>
        <fullName evidence="15">Type VII secretion-associated serine protease mycosin</fullName>
    </submittedName>
</protein>
<evidence type="ECO:0000313" key="15">
    <source>
        <dbReference type="EMBL" id="SHH05794.1"/>
    </source>
</evidence>
<sequence>MRISRVTPGLPAVVLIAVLATVSAPGAPARAGTDQPGRPTVPPLEQPSGQGRCAPRSNTVHPGVTWAQQRLAPHRVWPLTRGAGQVVAVVDSGVDGQVPQLAGRVLPGKDIVSGQGRADTDCFGHGTFVAGVIAAGQAEGTGVVGVAPAAVILPLRQTNGTDGSAASMAAAIRAAVDAGARVVNLSVTSAHPTAELEAAVGYASQRDVLLVAAAGNDAENGNPRSYPAAYPDVLAVSAIAEDGSRGRFSGVGDFVDLAAPGVDVIGLSAAGTGHVSAQGTSFATPFVAGTAALVRAYHPKLTARQVKHRLEATADRPGRDVPDPQVGYGVVNPLTAVTAVLPEESSGPRRADGQPVVVPPPVWPHTDNSGRLVAAVVALGAVGLAGLAWALRSLVPRARRRNWRAAERVESP</sequence>
<dbReference type="PROSITE" id="PS51892">
    <property type="entry name" value="SUBTILASE"/>
    <property type="match status" value="1"/>
</dbReference>
<keyword evidence="8 12" id="KW-1133">Transmembrane helix</keyword>
<evidence type="ECO:0000256" key="10">
    <source>
        <dbReference type="PROSITE-ProRule" id="PRU01240"/>
    </source>
</evidence>
<dbReference type="InterPro" id="IPR000209">
    <property type="entry name" value="Peptidase_S8/S53_dom"/>
</dbReference>
<dbReference type="NCBIfam" id="TIGR03921">
    <property type="entry name" value="T7SS_mycosin"/>
    <property type="match status" value="1"/>
</dbReference>
<keyword evidence="7 10" id="KW-0720">Serine protease</keyword>
<feature type="transmembrane region" description="Helical" evidence="12">
    <location>
        <begin position="372"/>
        <end position="391"/>
    </location>
</feature>
<evidence type="ECO:0000256" key="8">
    <source>
        <dbReference type="ARBA" id="ARBA00022989"/>
    </source>
</evidence>
<evidence type="ECO:0000256" key="3">
    <source>
        <dbReference type="ARBA" id="ARBA00022475"/>
    </source>
</evidence>
<dbReference type="OrthoDB" id="5240330at2"/>
<feature type="signal peptide" evidence="13">
    <location>
        <begin position="1"/>
        <end position="31"/>
    </location>
</feature>
<dbReference type="InterPro" id="IPR051048">
    <property type="entry name" value="Peptidase_S8/S53_subtilisin"/>
</dbReference>
<dbReference type="InterPro" id="IPR023834">
    <property type="entry name" value="T7SS_pept_S8A_mycosin"/>
</dbReference>
<keyword evidence="16" id="KW-1185">Reference proteome</keyword>
<dbReference type="STRING" id="2017.SAMN05444320_12015"/>
<dbReference type="InterPro" id="IPR015500">
    <property type="entry name" value="Peptidase_S8_subtilisin-rel"/>
</dbReference>
<keyword evidence="9 12" id="KW-0472">Membrane</keyword>
<dbReference type="InterPro" id="IPR023828">
    <property type="entry name" value="Peptidase_S8_Ser-AS"/>
</dbReference>
<evidence type="ECO:0000259" key="14">
    <source>
        <dbReference type="Pfam" id="PF00082"/>
    </source>
</evidence>
<evidence type="ECO:0000256" key="5">
    <source>
        <dbReference type="ARBA" id="ARBA00022692"/>
    </source>
</evidence>
<evidence type="ECO:0000256" key="9">
    <source>
        <dbReference type="ARBA" id="ARBA00023136"/>
    </source>
</evidence>
<dbReference type="GO" id="GO:0006508">
    <property type="term" value="P:proteolysis"/>
    <property type="evidence" value="ECO:0007669"/>
    <property type="project" value="UniProtKB-KW"/>
</dbReference>
<dbReference type="GO" id="GO:0005886">
    <property type="term" value="C:plasma membrane"/>
    <property type="evidence" value="ECO:0007669"/>
    <property type="project" value="UniProtKB-SubCell"/>
</dbReference>
<evidence type="ECO:0000256" key="7">
    <source>
        <dbReference type="ARBA" id="ARBA00022825"/>
    </source>
</evidence>
<evidence type="ECO:0000313" key="16">
    <source>
        <dbReference type="Proteomes" id="UP000184501"/>
    </source>
</evidence>
<proteinExistence type="inferred from homology"/>
<accession>A0A1M5PVE5</accession>
<organism evidence="15 16">
    <name type="scientific">Streptoalloteichus hindustanus</name>
    <dbReference type="NCBI Taxonomy" id="2017"/>
    <lineage>
        <taxon>Bacteria</taxon>
        <taxon>Bacillati</taxon>
        <taxon>Actinomycetota</taxon>
        <taxon>Actinomycetes</taxon>
        <taxon>Pseudonocardiales</taxon>
        <taxon>Pseudonocardiaceae</taxon>
        <taxon>Streptoalloteichus</taxon>
    </lineage>
</organism>
<comment type="subcellular location">
    <subcellularLocation>
        <location evidence="1">Cell membrane</location>
        <topology evidence="1">Single-pass membrane protein</topology>
    </subcellularLocation>
</comment>
<dbReference type="Proteomes" id="UP000184501">
    <property type="component" value="Unassembled WGS sequence"/>
</dbReference>
<feature type="active site" description="Charge relay system" evidence="10">
    <location>
        <position position="125"/>
    </location>
</feature>
<keyword evidence="3" id="KW-1003">Cell membrane</keyword>
<dbReference type="SUPFAM" id="SSF52743">
    <property type="entry name" value="Subtilisin-like"/>
    <property type="match status" value="1"/>
</dbReference>
<feature type="active site" description="Charge relay system" evidence="10">
    <location>
        <position position="281"/>
    </location>
</feature>
<evidence type="ECO:0000256" key="12">
    <source>
        <dbReference type="SAM" id="Phobius"/>
    </source>
</evidence>
<dbReference type="PANTHER" id="PTHR43399:SF4">
    <property type="entry name" value="CELL WALL-ASSOCIATED PROTEASE"/>
    <property type="match status" value="1"/>
</dbReference>
<evidence type="ECO:0000256" key="4">
    <source>
        <dbReference type="ARBA" id="ARBA00022670"/>
    </source>
</evidence>
<dbReference type="PRINTS" id="PR00723">
    <property type="entry name" value="SUBTILISIN"/>
</dbReference>
<dbReference type="InterPro" id="IPR036852">
    <property type="entry name" value="Peptidase_S8/S53_dom_sf"/>
</dbReference>
<dbReference type="PROSITE" id="PS00137">
    <property type="entry name" value="SUBTILASE_HIS"/>
    <property type="match status" value="1"/>
</dbReference>
<dbReference type="PROSITE" id="PS00138">
    <property type="entry name" value="SUBTILASE_SER"/>
    <property type="match status" value="1"/>
</dbReference>